<gene>
    <name evidence="1" type="ORF">LP124_056</name>
</gene>
<dbReference type="EMBL" id="KJ094031">
    <property type="protein sequence ID" value="AHL19453.1"/>
    <property type="molecule type" value="Genomic_DNA"/>
</dbReference>
<evidence type="ECO:0000313" key="2">
    <source>
        <dbReference type="Proteomes" id="UP000026998"/>
    </source>
</evidence>
<name>A0A059T5T6_9CAUD</name>
<sequence>MSKEQKQLSKEDLTLWVNFVVTGKVEKGTEKQLNRISKREVSVGDVTTLIRALTSHHDAYISSLIEANSVLRVVMRDELNISEAQMDKALNTYKQQVGTALQKTHDAIMEKAQENVEFTEEELEVQKKLEEYDTKNKKEE</sequence>
<evidence type="ECO:0000313" key="1">
    <source>
        <dbReference type="EMBL" id="AHL19453.1"/>
    </source>
</evidence>
<reference evidence="1 2" key="1">
    <citation type="journal article" date="2014" name="Appl. Environ. Microbiol.">
        <title>Comparative genomic and morphological analysis of Listeria phages isolated from farm environments.</title>
        <authorList>
            <person name="Denes T."/>
            <person name="Vongkamjan K."/>
            <person name="Ackermann H.W."/>
            <person name="Moreno Switt A.I."/>
            <person name="Wiedmann M."/>
            <person name="den Bakker H.C."/>
        </authorList>
    </citation>
    <scope>NUCLEOTIDE SEQUENCE [LARGE SCALE GENOMIC DNA]</scope>
</reference>
<protein>
    <submittedName>
        <fullName evidence="1">Uncharacterized protein</fullName>
    </submittedName>
</protein>
<dbReference type="Proteomes" id="UP000026998">
    <property type="component" value="Segment"/>
</dbReference>
<accession>A0A059T5T6</accession>
<organism evidence="1 2">
    <name type="scientific">Listeria phage LP-124</name>
    <dbReference type="NCBI Taxonomy" id="1173765"/>
    <lineage>
        <taxon>Viruses</taxon>
        <taxon>Duplodnaviria</taxon>
        <taxon>Heunggongvirae</taxon>
        <taxon>Uroviricota</taxon>
        <taxon>Caudoviricetes</taxon>
        <taxon>Herelleviridae</taxon>
        <taxon>Jasinskavirinae</taxon>
        <taxon>Pecentumvirus</taxon>
        <taxon>Pecentumvirus LP064</taxon>
    </lineage>
</organism>
<proteinExistence type="predicted"/>